<dbReference type="AlphaFoldDB" id="A0A9X1NIN0"/>
<dbReference type="InterPro" id="IPR050383">
    <property type="entry name" value="GlyoxalaseI/FosfomycinResist"/>
</dbReference>
<evidence type="ECO:0000313" key="4">
    <source>
        <dbReference type="Proteomes" id="UP001138997"/>
    </source>
</evidence>
<dbReference type="PROSITE" id="PS51819">
    <property type="entry name" value="VOC"/>
    <property type="match status" value="1"/>
</dbReference>
<dbReference type="Proteomes" id="UP001138997">
    <property type="component" value="Unassembled WGS sequence"/>
</dbReference>
<dbReference type="PANTHER" id="PTHR21366">
    <property type="entry name" value="GLYOXALASE FAMILY PROTEIN"/>
    <property type="match status" value="1"/>
</dbReference>
<dbReference type="PANTHER" id="PTHR21366:SF14">
    <property type="entry name" value="GLYOXALASE DOMAIN-CONTAINING PROTEIN 5"/>
    <property type="match status" value="1"/>
</dbReference>
<protein>
    <submittedName>
        <fullName evidence="3">VOC family protein</fullName>
    </submittedName>
</protein>
<dbReference type="RefSeq" id="WP_231446999.1">
    <property type="nucleotide sequence ID" value="NZ_JAJOMB010000016.1"/>
</dbReference>
<proteinExistence type="predicted"/>
<evidence type="ECO:0000256" key="1">
    <source>
        <dbReference type="SAM" id="MobiDB-lite"/>
    </source>
</evidence>
<name>A0A9X1NIN0_9ACTN</name>
<reference evidence="3" key="1">
    <citation type="submission" date="2021-11" db="EMBL/GenBank/DDBJ databases">
        <title>Streptomyces corallinus and Kineosporia corallina sp. nov., two new coral-derived marine actinobacteria.</title>
        <authorList>
            <person name="Buangrab K."/>
            <person name="Sutthacheep M."/>
            <person name="Yeemin T."/>
            <person name="Harunari E."/>
            <person name="Igarashi Y."/>
            <person name="Sripreechasak P."/>
            <person name="Kanchanasin P."/>
            <person name="Tanasupawat S."/>
            <person name="Phongsopitanun W."/>
        </authorList>
    </citation>
    <scope>NUCLEOTIDE SEQUENCE</scope>
    <source>
        <strain evidence="3">JCM 31032</strain>
    </source>
</reference>
<comment type="caution">
    <text evidence="3">The sequence shown here is derived from an EMBL/GenBank/DDBJ whole genome shotgun (WGS) entry which is preliminary data.</text>
</comment>
<keyword evidence="4" id="KW-1185">Reference proteome</keyword>
<evidence type="ECO:0000259" key="2">
    <source>
        <dbReference type="PROSITE" id="PS51819"/>
    </source>
</evidence>
<dbReference type="Pfam" id="PF00903">
    <property type="entry name" value="Glyoxalase"/>
    <property type="match status" value="2"/>
</dbReference>
<organism evidence="3 4">
    <name type="scientific">Kineosporia babensis</name>
    <dbReference type="NCBI Taxonomy" id="499548"/>
    <lineage>
        <taxon>Bacteria</taxon>
        <taxon>Bacillati</taxon>
        <taxon>Actinomycetota</taxon>
        <taxon>Actinomycetes</taxon>
        <taxon>Kineosporiales</taxon>
        <taxon>Kineosporiaceae</taxon>
        <taxon>Kineosporia</taxon>
    </lineage>
</organism>
<dbReference type="EMBL" id="JAJOMB010000016">
    <property type="protein sequence ID" value="MCD5314461.1"/>
    <property type="molecule type" value="Genomic_DNA"/>
</dbReference>
<dbReference type="InterPro" id="IPR029068">
    <property type="entry name" value="Glyas_Bleomycin-R_OHBP_Dase"/>
</dbReference>
<dbReference type="SUPFAM" id="SSF54593">
    <property type="entry name" value="Glyoxalase/Bleomycin resistance protein/Dihydroxybiphenyl dioxygenase"/>
    <property type="match status" value="2"/>
</dbReference>
<dbReference type="Gene3D" id="3.10.180.10">
    <property type="entry name" value="2,3-Dihydroxybiphenyl 1,2-Dioxygenase, domain 1"/>
    <property type="match status" value="2"/>
</dbReference>
<dbReference type="CDD" id="cd06587">
    <property type="entry name" value="VOC"/>
    <property type="match status" value="1"/>
</dbReference>
<dbReference type="InterPro" id="IPR037523">
    <property type="entry name" value="VOC_core"/>
</dbReference>
<feature type="region of interest" description="Disordered" evidence="1">
    <location>
        <begin position="305"/>
        <end position="326"/>
    </location>
</feature>
<dbReference type="InterPro" id="IPR004360">
    <property type="entry name" value="Glyas_Fos-R_dOase_dom"/>
</dbReference>
<feature type="domain" description="VOC" evidence="2">
    <location>
        <begin position="158"/>
        <end position="300"/>
    </location>
</feature>
<accession>A0A9X1NIN0</accession>
<evidence type="ECO:0000313" key="3">
    <source>
        <dbReference type="EMBL" id="MCD5314461.1"/>
    </source>
</evidence>
<sequence length="326" mass="36188">MQRSPLADRINRIAYLVVNVSDAERSRAFYENLTPLRVLTSIDAPEQTFHSLGIAEGSFRGYALDDRSGALPMQVHLIEWTSPRPVGQAYPVFWHVGLAKMAFITTSARSKLQQLKGAGVEPSNHLIYRGYTSIQDPDGVIISFPAQQIEEATEIHETLIHTNPSVRDIERSMDFYSNVLGLHLASESVPPQPVESSQGPGSVLSQWDSHLYTGRAGGPFHIDLSQFHHPAPTPDTLTPYEQANNLGIARIGFEVDDIEACRAILGAGEIEEWDYGPGWKPRRTLCFRDPDGIRLELFEKDFTVQRHRSDGANPPPLDPQGQSATP</sequence>
<gene>
    <name evidence="3" type="ORF">LR394_26490</name>
</gene>